<feature type="compositionally biased region" description="Basic and acidic residues" evidence="1">
    <location>
        <begin position="327"/>
        <end position="396"/>
    </location>
</feature>
<dbReference type="PANTHER" id="PTHR36364">
    <property type="entry name" value="OS03G0203000 PROTEIN"/>
    <property type="match status" value="1"/>
</dbReference>
<feature type="compositionally biased region" description="Basic and acidic residues" evidence="1">
    <location>
        <begin position="239"/>
        <end position="270"/>
    </location>
</feature>
<dbReference type="EMBL" id="JACGWN010000003">
    <property type="protein sequence ID" value="KAL0454313.1"/>
    <property type="molecule type" value="Genomic_DNA"/>
</dbReference>
<feature type="region of interest" description="Disordered" evidence="1">
    <location>
        <begin position="1"/>
        <end position="20"/>
    </location>
</feature>
<feature type="compositionally biased region" description="Basic and acidic residues" evidence="1">
    <location>
        <begin position="299"/>
        <end position="317"/>
    </location>
</feature>
<gene>
    <name evidence="2" type="ORF">Slati_0770500</name>
</gene>
<dbReference type="AlphaFoldDB" id="A0AAW2XL54"/>
<dbReference type="SUPFAM" id="SSF55729">
    <property type="entry name" value="Acyl-CoA N-acyltransferases (Nat)"/>
    <property type="match status" value="1"/>
</dbReference>
<feature type="compositionally biased region" description="Low complexity" evidence="1">
    <location>
        <begin position="1"/>
        <end position="11"/>
    </location>
</feature>
<feature type="region of interest" description="Disordered" evidence="1">
    <location>
        <begin position="239"/>
        <end position="535"/>
    </location>
</feature>
<evidence type="ECO:0000256" key="1">
    <source>
        <dbReference type="SAM" id="MobiDB-lite"/>
    </source>
</evidence>
<protein>
    <recommendedName>
        <fullName evidence="3">N-acetyltransferase domain-containing protein</fullName>
    </recommendedName>
</protein>
<feature type="compositionally biased region" description="Polar residues" evidence="1">
    <location>
        <begin position="427"/>
        <end position="439"/>
    </location>
</feature>
<feature type="compositionally biased region" description="Basic and acidic residues" evidence="1">
    <location>
        <begin position="412"/>
        <end position="426"/>
    </location>
</feature>
<dbReference type="InterPro" id="IPR016181">
    <property type="entry name" value="Acyl_CoA_acyltransferase"/>
</dbReference>
<proteinExistence type="predicted"/>
<dbReference type="PANTHER" id="PTHR36364:SF1">
    <property type="entry name" value="OS03G0203000 PROTEIN"/>
    <property type="match status" value="1"/>
</dbReference>
<feature type="compositionally biased region" description="Basic and acidic residues" evidence="1">
    <location>
        <begin position="510"/>
        <end position="519"/>
    </location>
</feature>
<feature type="compositionally biased region" description="Basic and acidic residues" evidence="1">
    <location>
        <begin position="440"/>
        <end position="471"/>
    </location>
</feature>
<name>A0AAW2XL54_9LAMI</name>
<accession>A0AAW2XL54</accession>
<comment type="caution">
    <text evidence="2">The sequence shown here is derived from an EMBL/GenBank/DDBJ whole genome shotgun (WGS) entry which is preliminary data.</text>
</comment>
<reference evidence="2" key="2">
    <citation type="journal article" date="2024" name="Plant">
        <title>Genomic evolution and insights into agronomic trait innovations of Sesamum species.</title>
        <authorList>
            <person name="Miao H."/>
            <person name="Wang L."/>
            <person name="Qu L."/>
            <person name="Liu H."/>
            <person name="Sun Y."/>
            <person name="Le M."/>
            <person name="Wang Q."/>
            <person name="Wei S."/>
            <person name="Zheng Y."/>
            <person name="Lin W."/>
            <person name="Duan Y."/>
            <person name="Cao H."/>
            <person name="Xiong S."/>
            <person name="Wang X."/>
            <person name="Wei L."/>
            <person name="Li C."/>
            <person name="Ma Q."/>
            <person name="Ju M."/>
            <person name="Zhao R."/>
            <person name="Li G."/>
            <person name="Mu C."/>
            <person name="Tian Q."/>
            <person name="Mei H."/>
            <person name="Zhang T."/>
            <person name="Gao T."/>
            <person name="Zhang H."/>
        </authorList>
    </citation>
    <scope>NUCLEOTIDE SEQUENCE</scope>
    <source>
        <strain evidence="2">KEN1</strain>
    </source>
</reference>
<sequence>MELPTTLKNPLPSLPPPKTPIKIPINNYTLPSSPNPITHLKTNPYQPPTPTMSDILAASRAQNLDLQLQTLGPFFRVTARSLATRRELGRAEGMIRVWFGGKILHLDSMRLRRETVGMEKSIFGIGLFVGAVAIRHGFECGCRKAELLAINDTHLYHSKLVRFYKRIGFKEVYEVTGSSLGDFTHMLVWGGVGTRMDADLHHLIIKWCSRFKPEIPENKGFLQPFNAAGVETKWWRELTDPKRSRRDGKPETERSAAQAEPDKDRMDRDHQHRRRLQDPLPLEAPVSHDPKVESGTMGKESENRSEGHRGGRRHSSDPTKAPQSRSYFEHDDRGSAGRDGRSFSRRTENERGWWRDPKEQQNDRAIDKTVPRATQQKDEKGKDSREDNHVWRHDGYFEMEANPKTPARKRPSFREQKIPADPEKTNKASTAPGMTNNQDHALESGRRDEREHASRHSDKSERPFAGDRELNRAQSWRGNFSPRDRSGANGRYRGRDRFMPRQSYRPTGGRVEKWKHDLYTEANRSPSPKNEEDQISKIEALLAS</sequence>
<evidence type="ECO:0000313" key="2">
    <source>
        <dbReference type="EMBL" id="KAL0454313.1"/>
    </source>
</evidence>
<evidence type="ECO:0008006" key="3">
    <source>
        <dbReference type="Google" id="ProtNLM"/>
    </source>
</evidence>
<organism evidence="2">
    <name type="scientific">Sesamum latifolium</name>
    <dbReference type="NCBI Taxonomy" id="2727402"/>
    <lineage>
        <taxon>Eukaryota</taxon>
        <taxon>Viridiplantae</taxon>
        <taxon>Streptophyta</taxon>
        <taxon>Embryophyta</taxon>
        <taxon>Tracheophyta</taxon>
        <taxon>Spermatophyta</taxon>
        <taxon>Magnoliopsida</taxon>
        <taxon>eudicotyledons</taxon>
        <taxon>Gunneridae</taxon>
        <taxon>Pentapetalae</taxon>
        <taxon>asterids</taxon>
        <taxon>lamiids</taxon>
        <taxon>Lamiales</taxon>
        <taxon>Pedaliaceae</taxon>
        <taxon>Sesamum</taxon>
    </lineage>
</organism>
<reference evidence="2" key="1">
    <citation type="submission" date="2020-06" db="EMBL/GenBank/DDBJ databases">
        <authorList>
            <person name="Li T."/>
            <person name="Hu X."/>
            <person name="Zhang T."/>
            <person name="Song X."/>
            <person name="Zhang H."/>
            <person name="Dai N."/>
            <person name="Sheng W."/>
            <person name="Hou X."/>
            <person name="Wei L."/>
        </authorList>
    </citation>
    <scope>NUCLEOTIDE SEQUENCE</scope>
    <source>
        <strain evidence="2">KEN1</strain>
        <tissue evidence="2">Leaf</tissue>
    </source>
</reference>